<feature type="non-terminal residue" evidence="1">
    <location>
        <position position="115"/>
    </location>
</feature>
<evidence type="ECO:0000313" key="1">
    <source>
        <dbReference type="EMBL" id="MBI6631019.1"/>
    </source>
</evidence>
<name>A0A934M4K9_9RHOB</name>
<gene>
    <name evidence="1" type="ORF">JAO82_14190</name>
</gene>
<accession>A0A934M4K9</accession>
<dbReference type="EMBL" id="JAEIJD010000037">
    <property type="protein sequence ID" value="MBI6631019.1"/>
    <property type="molecule type" value="Genomic_DNA"/>
</dbReference>
<evidence type="ECO:0000313" key="2">
    <source>
        <dbReference type="Proteomes" id="UP000613255"/>
    </source>
</evidence>
<organism evidence="1 2">
    <name type="scientific">Pontibaca salina</name>
    <dbReference type="NCBI Taxonomy" id="2795731"/>
    <lineage>
        <taxon>Bacteria</taxon>
        <taxon>Pseudomonadati</taxon>
        <taxon>Pseudomonadota</taxon>
        <taxon>Alphaproteobacteria</taxon>
        <taxon>Rhodobacterales</taxon>
        <taxon>Roseobacteraceae</taxon>
        <taxon>Pontibaca</taxon>
    </lineage>
</organism>
<dbReference type="Gene3D" id="2.60.120.200">
    <property type="match status" value="1"/>
</dbReference>
<dbReference type="AlphaFoldDB" id="A0A934M4K9"/>
<dbReference type="Proteomes" id="UP000613255">
    <property type="component" value="Unassembled WGS sequence"/>
</dbReference>
<comment type="caution">
    <text evidence="1">The sequence shown here is derived from an EMBL/GenBank/DDBJ whole genome shotgun (WGS) entry which is preliminary data.</text>
</comment>
<feature type="non-terminal residue" evidence="1">
    <location>
        <position position="1"/>
    </location>
</feature>
<dbReference type="RefSeq" id="WP_198687041.1">
    <property type="nucleotide sequence ID" value="NZ_JAEIJD010000037.1"/>
</dbReference>
<protein>
    <submittedName>
        <fullName evidence="1">Uncharacterized protein</fullName>
    </submittedName>
</protein>
<keyword evidence="2" id="KW-1185">Reference proteome</keyword>
<proteinExistence type="predicted"/>
<reference evidence="1" key="1">
    <citation type="submission" date="2020-12" db="EMBL/GenBank/DDBJ databases">
        <title>Pontibaca salina gen. nov., sp. nov., isolated from marine sediment.</title>
        <authorList>
            <person name="Bo J."/>
            <person name="Wang S."/>
            <person name="Song X."/>
            <person name="Du Z."/>
        </authorList>
    </citation>
    <scope>NUCLEOTIDE SEQUENCE</scope>
    <source>
        <strain evidence="1">S1109L</strain>
    </source>
</reference>
<sequence length="115" mass="12178">DSFSYTISDGELTSSATVSLTVGTPPSGSGFVSDDFSGPSLDDLVWTIEGPTGVAGSVGTDANDAYLELVTPDGNYDVWRTNNGARAMQAVSDEDFQVETRFLTTPSERFQLQGL</sequence>